<dbReference type="EMBL" id="BMAW01019494">
    <property type="protein sequence ID" value="GFT63677.1"/>
    <property type="molecule type" value="Genomic_DNA"/>
</dbReference>
<reference evidence="1" key="1">
    <citation type="submission" date="2020-08" db="EMBL/GenBank/DDBJ databases">
        <title>Multicomponent nature underlies the extraordinary mechanical properties of spider dragline silk.</title>
        <authorList>
            <person name="Kono N."/>
            <person name="Nakamura H."/>
            <person name="Mori M."/>
            <person name="Yoshida Y."/>
            <person name="Ohtoshi R."/>
            <person name="Malay A.D."/>
            <person name="Moran D.A.P."/>
            <person name="Tomita M."/>
            <person name="Numata K."/>
            <person name="Arakawa K."/>
        </authorList>
    </citation>
    <scope>NUCLEOTIDE SEQUENCE</scope>
</reference>
<name>A0A8X6PGH2_NEPPI</name>
<evidence type="ECO:0000313" key="1">
    <source>
        <dbReference type="EMBL" id="GFT63677.1"/>
    </source>
</evidence>
<dbReference type="AlphaFoldDB" id="A0A8X6PGH2"/>
<comment type="caution">
    <text evidence="1">The sequence shown here is derived from an EMBL/GenBank/DDBJ whole genome shotgun (WGS) entry which is preliminary data.</text>
</comment>
<feature type="non-terminal residue" evidence="1">
    <location>
        <position position="49"/>
    </location>
</feature>
<keyword evidence="2" id="KW-1185">Reference proteome</keyword>
<dbReference type="Proteomes" id="UP000887013">
    <property type="component" value="Unassembled WGS sequence"/>
</dbReference>
<evidence type="ECO:0000313" key="2">
    <source>
        <dbReference type="Proteomes" id="UP000887013"/>
    </source>
</evidence>
<sequence length="49" mass="5232">MSAAVVLPLLSSIAPVSQHYSLSLLDCPSPTLTQPLTFCMAFQIPVSQK</sequence>
<proteinExistence type="predicted"/>
<protein>
    <submittedName>
        <fullName evidence="1">Uncharacterized protein</fullName>
    </submittedName>
</protein>
<accession>A0A8X6PGH2</accession>
<organism evidence="1 2">
    <name type="scientific">Nephila pilipes</name>
    <name type="common">Giant wood spider</name>
    <name type="synonym">Nephila maculata</name>
    <dbReference type="NCBI Taxonomy" id="299642"/>
    <lineage>
        <taxon>Eukaryota</taxon>
        <taxon>Metazoa</taxon>
        <taxon>Ecdysozoa</taxon>
        <taxon>Arthropoda</taxon>
        <taxon>Chelicerata</taxon>
        <taxon>Arachnida</taxon>
        <taxon>Araneae</taxon>
        <taxon>Araneomorphae</taxon>
        <taxon>Entelegynae</taxon>
        <taxon>Araneoidea</taxon>
        <taxon>Nephilidae</taxon>
        <taxon>Nephila</taxon>
    </lineage>
</organism>
<gene>
    <name evidence="1" type="ORF">NPIL_210761</name>
</gene>